<dbReference type="Gene3D" id="3.40.50.1820">
    <property type="entry name" value="alpha/beta hydrolase"/>
    <property type="match status" value="1"/>
</dbReference>
<dbReference type="Pfam" id="PF07859">
    <property type="entry name" value="Abhydrolase_3"/>
    <property type="match status" value="1"/>
</dbReference>
<gene>
    <name evidence="4" type="ORF">C7Y72_00760</name>
</gene>
<evidence type="ECO:0000313" key="4">
    <source>
        <dbReference type="EMBL" id="PTL58279.1"/>
    </source>
</evidence>
<dbReference type="PANTHER" id="PTHR48081:SF30">
    <property type="entry name" value="ACETYL-HYDROLASE LIPR-RELATED"/>
    <property type="match status" value="1"/>
</dbReference>
<proteinExistence type="inferred from homology"/>
<organism evidence="4 5">
    <name type="scientific">Paraconexibacter algicola</name>
    <dbReference type="NCBI Taxonomy" id="2133960"/>
    <lineage>
        <taxon>Bacteria</taxon>
        <taxon>Bacillati</taxon>
        <taxon>Actinomycetota</taxon>
        <taxon>Thermoleophilia</taxon>
        <taxon>Solirubrobacterales</taxon>
        <taxon>Paraconexibacteraceae</taxon>
        <taxon>Paraconexibacter</taxon>
    </lineage>
</organism>
<keyword evidence="2" id="KW-0378">Hydrolase</keyword>
<evidence type="ECO:0000259" key="3">
    <source>
        <dbReference type="Pfam" id="PF07859"/>
    </source>
</evidence>
<comment type="similarity">
    <text evidence="1">Belongs to the 'GDXG' lipolytic enzyme family.</text>
</comment>
<sequence length="306" mass="31566">MTTTLEVPEAVRAAQEAANAALARMPHPDPREPAGLAALRAAPPAGPRHPAARDVVRDGLRLRVLPPPGEAAGALVRVHGGGFLLGSPEHDDPVNARLARACAVRVLAPAYRRAPEAPVSAAVNDVGTALRAAATGDPALPLLVAGVSAGAHLALRALLALRDGGDPLLARVAGAHLDCGRYDLLGTPSARRADDRTLLLTGTWLTAFREVAFPGADRAALRAASPLHADLRGLPPLLLTVGDLDPLLDDTLLLADAVRAAGGEASVLRLPHAPHSVLGSGTPLADLALGHVERWLRARLRAAPLR</sequence>
<dbReference type="PANTHER" id="PTHR48081">
    <property type="entry name" value="AB HYDROLASE SUPERFAMILY PROTEIN C4A8.06C"/>
    <property type="match status" value="1"/>
</dbReference>
<dbReference type="AlphaFoldDB" id="A0A2T4UGF2"/>
<accession>A0A2T4UGF2</accession>
<evidence type="ECO:0000256" key="2">
    <source>
        <dbReference type="ARBA" id="ARBA00022801"/>
    </source>
</evidence>
<evidence type="ECO:0000313" key="5">
    <source>
        <dbReference type="Proteomes" id="UP000240739"/>
    </source>
</evidence>
<dbReference type="Proteomes" id="UP000240739">
    <property type="component" value="Unassembled WGS sequence"/>
</dbReference>
<dbReference type="RefSeq" id="WP_107566717.1">
    <property type="nucleotide sequence ID" value="NZ_PYYB01000001.1"/>
</dbReference>
<dbReference type="InterPro" id="IPR029058">
    <property type="entry name" value="AB_hydrolase_fold"/>
</dbReference>
<dbReference type="GO" id="GO:0004806">
    <property type="term" value="F:triacylglycerol lipase activity"/>
    <property type="evidence" value="ECO:0007669"/>
    <property type="project" value="TreeGrafter"/>
</dbReference>
<name>A0A2T4UGF2_9ACTN</name>
<dbReference type="SUPFAM" id="SSF53474">
    <property type="entry name" value="alpha/beta-Hydrolases"/>
    <property type="match status" value="1"/>
</dbReference>
<reference evidence="4 5" key="1">
    <citation type="submission" date="2018-03" db="EMBL/GenBank/DDBJ databases">
        <title>Aquarubrobacter algicola gen. nov., sp. nov., a novel actinobacterium isolated from shallow eutrophic lake during the end of cyanobacterial harmful algal blooms.</title>
        <authorList>
            <person name="Chun S.J."/>
        </authorList>
    </citation>
    <scope>NUCLEOTIDE SEQUENCE [LARGE SCALE GENOMIC DNA]</scope>
    <source>
        <strain evidence="4 5">Seoho-28</strain>
    </source>
</reference>
<keyword evidence="5" id="KW-1185">Reference proteome</keyword>
<protein>
    <submittedName>
        <fullName evidence="4">Esterase</fullName>
    </submittedName>
</protein>
<evidence type="ECO:0000256" key="1">
    <source>
        <dbReference type="ARBA" id="ARBA00010515"/>
    </source>
</evidence>
<dbReference type="OrthoDB" id="3181909at2"/>
<feature type="domain" description="Alpha/beta hydrolase fold-3" evidence="3">
    <location>
        <begin position="75"/>
        <end position="277"/>
    </location>
</feature>
<dbReference type="InterPro" id="IPR013094">
    <property type="entry name" value="AB_hydrolase_3"/>
</dbReference>
<comment type="caution">
    <text evidence="4">The sequence shown here is derived from an EMBL/GenBank/DDBJ whole genome shotgun (WGS) entry which is preliminary data.</text>
</comment>
<dbReference type="InterPro" id="IPR050300">
    <property type="entry name" value="GDXG_lipolytic_enzyme"/>
</dbReference>
<dbReference type="EMBL" id="PYYB01000001">
    <property type="protein sequence ID" value="PTL58279.1"/>
    <property type="molecule type" value="Genomic_DNA"/>
</dbReference>